<evidence type="ECO:0000256" key="2">
    <source>
        <dbReference type="ARBA" id="ARBA00013194"/>
    </source>
</evidence>
<dbReference type="InterPro" id="IPR018247">
    <property type="entry name" value="EF_Hand_1_Ca_BS"/>
</dbReference>
<dbReference type="InterPro" id="IPR052273">
    <property type="entry name" value="PPIase_FKBP"/>
</dbReference>
<evidence type="ECO:0000256" key="4">
    <source>
        <dbReference type="ARBA" id="ARBA00022737"/>
    </source>
</evidence>
<keyword evidence="11" id="KW-1185">Reference proteome</keyword>
<evidence type="ECO:0000256" key="8">
    <source>
        <dbReference type="SAM" id="SignalP"/>
    </source>
</evidence>
<dbReference type="SUPFAM" id="SSF47473">
    <property type="entry name" value="EF-hand"/>
    <property type="match status" value="1"/>
</dbReference>
<sequence length="216" mass="24448">MKNIIMIGLLASVAWAADFSNMSTEEMMNMRGSVPVDDRPAFQQEMQKRMQSMTPEERQKYMRTNGMGKGMGMTSKRNCCKHIMQPTFEEYDLNNDGKITQSELEEARAKRMSQKAKEGKMLRNAGKAPAFSDMDKNNDGALNKEEFQIHQTEQMKKCTGNCPSTGMGQRKSMMRNASSFAEIDTNKDGVISQEEFNVHQTQRMKNRGNCPSGNCP</sequence>
<evidence type="ECO:0000256" key="5">
    <source>
        <dbReference type="ARBA" id="ARBA00023110"/>
    </source>
</evidence>
<evidence type="ECO:0000256" key="1">
    <source>
        <dbReference type="ARBA" id="ARBA00000971"/>
    </source>
</evidence>
<feature type="signal peptide" evidence="8">
    <location>
        <begin position="1"/>
        <end position="16"/>
    </location>
</feature>
<name>A0ABT7QQS9_9BACT</name>
<dbReference type="PROSITE" id="PS50222">
    <property type="entry name" value="EF_HAND_2"/>
    <property type="match status" value="3"/>
</dbReference>
<dbReference type="EMBL" id="JAQIBC010000002">
    <property type="protein sequence ID" value="MDM5263457.1"/>
    <property type="molecule type" value="Genomic_DNA"/>
</dbReference>
<comment type="caution">
    <text evidence="10">The sequence shown here is derived from an EMBL/GenBank/DDBJ whole genome shotgun (WGS) entry which is preliminary data.</text>
</comment>
<dbReference type="InterPro" id="IPR038310">
    <property type="entry name" value="DUF1104_sf"/>
</dbReference>
<dbReference type="Proteomes" id="UP001169066">
    <property type="component" value="Unassembled WGS sequence"/>
</dbReference>
<dbReference type="EC" id="5.2.1.8" evidence="2"/>
<dbReference type="PANTHER" id="PTHR46222:SF3">
    <property type="entry name" value="PEPTIDYLPROLYL ISOMERASE"/>
    <property type="match status" value="1"/>
</dbReference>
<dbReference type="RefSeq" id="WP_008242686.1">
    <property type="nucleotide sequence ID" value="NZ_JAQIBC010000002.1"/>
</dbReference>
<keyword evidence="6" id="KW-0413">Isomerase</keyword>
<evidence type="ECO:0000313" key="10">
    <source>
        <dbReference type="EMBL" id="MDM5263457.1"/>
    </source>
</evidence>
<feature type="domain" description="EF-hand" evidence="9">
    <location>
        <begin position="130"/>
        <end position="157"/>
    </location>
</feature>
<evidence type="ECO:0000256" key="7">
    <source>
        <dbReference type="ARBA" id="ARBA00029569"/>
    </source>
</evidence>
<dbReference type="SMART" id="SM00054">
    <property type="entry name" value="EFh"/>
    <property type="match status" value="3"/>
</dbReference>
<evidence type="ECO:0000259" key="9">
    <source>
        <dbReference type="PROSITE" id="PS50222"/>
    </source>
</evidence>
<dbReference type="PROSITE" id="PS00018">
    <property type="entry name" value="EF_HAND_1"/>
    <property type="match status" value="3"/>
</dbReference>
<gene>
    <name evidence="10" type="ORF">PF327_04540</name>
</gene>
<reference evidence="10" key="1">
    <citation type="submission" date="2023-01" db="EMBL/GenBank/DDBJ databases">
        <title>Sulfurovum sp. XTW-4 genome assembly.</title>
        <authorList>
            <person name="Wang J."/>
        </authorList>
    </citation>
    <scope>NUCLEOTIDE SEQUENCE</scope>
    <source>
        <strain evidence="10">XTW-4</strain>
    </source>
</reference>
<dbReference type="Pfam" id="PF13202">
    <property type="entry name" value="EF-hand_5"/>
    <property type="match status" value="1"/>
</dbReference>
<feature type="chain" id="PRO_5045133515" description="peptidylprolyl isomerase" evidence="8">
    <location>
        <begin position="17"/>
        <end position="216"/>
    </location>
</feature>
<protein>
    <recommendedName>
        <fullName evidence="2">peptidylprolyl isomerase</fullName>
        <ecNumber evidence="2">5.2.1.8</ecNumber>
    </recommendedName>
    <alternativeName>
        <fullName evidence="7">Rotamase</fullName>
    </alternativeName>
</protein>
<dbReference type="Pfam" id="PF13499">
    <property type="entry name" value="EF-hand_7"/>
    <property type="match status" value="1"/>
</dbReference>
<keyword evidence="4" id="KW-0677">Repeat</keyword>
<dbReference type="Gene3D" id="1.20.120.1430">
    <property type="entry name" value="HP0721 helical bundle"/>
    <property type="match status" value="1"/>
</dbReference>
<dbReference type="InterPro" id="IPR002048">
    <property type="entry name" value="EF_hand_dom"/>
</dbReference>
<dbReference type="Gene3D" id="1.10.238.10">
    <property type="entry name" value="EF-hand"/>
    <property type="match status" value="2"/>
</dbReference>
<evidence type="ECO:0000313" key="11">
    <source>
        <dbReference type="Proteomes" id="UP001169066"/>
    </source>
</evidence>
<accession>A0ABT7QQS9</accession>
<evidence type="ECO:0000256" key="6">
    <source>
        <dbReference type="ARBA" id="ARBA00023235"/>
    </source>
</evidence>
<dbReference type="Pfam" id="PF06518">
    <property type="entry name" value="DUF1104"/>
    <property type="match status" value="1"/>
</dbReference>
<evidence type="ECO:0000256" key="3">
    <source>
        <dbReference type="ARBA" id="ARBA00022729"/>
    </source>
</evidence>
<keyword evidence="3 8" id="KW-0732">Signal</keyword>
<feature type="domain" description="EF-hand" evidence="9">
    <location>
        <begin position="171"/>
        <end position="206"/>
    </location>
</feature>
<feature type="domain" description="EF-hand" evidence="9">
    <location>
        <begin position="88"/>
        <end position="114"/>
    </location>
</feature>
<dbReference type="InterPro" id="IPR011992">
    <property type="entry name" value="EF-hand-dom_pair"/>
</dbReference>
<keyword evidence="5" id="KW-0697">Rotamase</keyword>
<dbReference type="InterPro" id="IPR009488">
    <property type="entry name" value="DUF1104"/>
</dbReference>
<proteinExistence type="predicted"/>
<dbReference type="PANTHER" id="PTHR46222">
    <property type="entry name" value="PEPTIDYL-PROLYL CIS-TRANS ISOMERASE FKBP7/14"/>
    <property type="match status" value="1"/>
</dbReference>
<comment type="catalytic activity">
    <reaction evidence="1">
        <text>[protein]-peptidylproline (omega=180) = [protein]-peptidylproline (omega=0)</text>
        <dbReference type="Rhea" id="RHEA:16237"/>
        <dbReference type="Rhea" id="RHEA-COMP:10747"/>
        <dbReference type="Rhea" id="RHEA-COMP:10748"/>
        <dbReference type="ChEBI" id="CHEBI:83833"/>
        <dbReference type="ChEBI" id="CHEBI:83834"/>
        <dbReference type="EC" id="5.2.1.8"/>
    </reaction>
</comment>
<organism evidence="10 11">
    <name type="scientific">Sulfurovum xiamenensis</name>
    <dbReference type="NCBI Taxonomy" id="3019066"/>
    <lineage>
        <taxon>Bacteria</taxon>
        <taxon>Pseudomonadati</taxon>
        <taxon>Campylobacterota</taxon>
        <taxon>Epsilonproteobacteria</taxon>
        <taxon>Campylobacterales</taxon>
        <taxon>Sulfurovaceae</taxon>
        <taxon>Sulfurovum</taxon>
    </lineage>
</organism>